<name>A0A218X3U5_PUNGR</name>
<dbReference type="EMBL" id="MTKT01002440">
    <property type="protein sequence ID" value="OWM79613.1"/>
    <property type="molecule type" value="Genomic_DNA"/>
</dbReference>
<dbReference type="Proteomes" id="UP000197138">
    <property type="component" value="Unassembled WGS sequence"/>
</dbReference>
<sequence length="104" mass="11312">MRGLKPGLHFSLQPDIAVGEMEKLSDINPMNRQSGLAEGSGRSLDLGLHGPPSFNTDPRATVAGEPASPEIQEFNLVAYGTLSFPQKVIGLLEFQRREERIPAL</sequence>
<comment type="caution">
    <text evidence="2">The sequence shown here is derived from an EMBL/GenBank/DDBJ whole genome shotgun (WGS) entry which is preliminary data.</text>
</comment>
<proteinExistence type="predicted"/>
<reference evidence="3" key="1">
    <citation type="journal article" date="2017" name="Plant J.">
        <title>The pomegranate (Punica granatum L.) genome and the genomics of punicalagin biosynthesis.</title>
        <authorList>
            <person name="Qin G."/>
            <person name="Xu C."/>
            <person name="Ming R."/>
            <person name="Tang H."/>
            <person name="Guyot R."/>
            <person name="Kramer E.M."/>
            <person name="Hu Y."/>
            <person name="Yi X."/>
            <person name="Qi Y."/>
            <person name="Xu X."/>
            <person name="Gao Z."/>
            <person name="Pan H."/>
            <person name="Jian J."/>
            <person name="Tian Y."/>
            <person name="Yue Z."/>
            <person name="Xu Y."/>
        </authorList>
    </citation>
    <scope>NUCLEOTIDE SEQUENCE [LARGE SCALE GENOMIC DNA]</scope>
    <source>
        <strain evidence="3">cv. Dabenzi</strain>
    </source>
</reference>
<accession>A0A218X3U5</accession>
<evidence type="ECO:0000313" key="3">
    <source>
        <dbReference type="Proteomes" id="UP000197138"/>
    </source>
</evidence>
<organism evidence="2 3">
    <name type="scientific">Punica granatum</name>
    <name type="common">Pomegranate</name>
    <dbReference type="NCBI Taxonomy" id="22663"/>
    <lineage>
        <taxon>Eukaryota</taxon>
        <taxon>Viridiplantae</taxon>
        <taxon>Streptophyta</taxon>
        <taxon>Embryophyta</taxon>
        <taxon>Tracheophyta</taxon>
        <taxon>Spermatophyta</taxon>
        <taxon>Magnoliopsida</taxon>
        <taxon>eudicotyledons</taxon>
        <taxon>Gunneridae</taxon>
        <taxon>Pentapetalae</taxon>
        <taxon>rosids</taxon>
        <taxon>malvids</taxon>
        <taxon>Myrtales</taxon>
        <taxon>Lythraceae</taxon>
        <taxon>Punica</taxon>
    </lineage>
</organism>
<feature type="region of interest" description="Disordered" evidence="1">
    <location>
        <begin position="28"/>
        <end position="64"/>
    </location>
</feature>
<protein>
    <submittedName>
        <fullName evidence="2">Uncharacterized protein</fullName>
    </submittedName>
</protein>
<gene>
    <name evidence="2" type="ORF">CDL15_Pgr023025</name>
</gene>
<dbReference type="AlphaFoldDB" id="A0A218X3U5"/>
<evidence type="ECO:0000313" key="2">
    <source>
        <dbReference type="EMBL" id="OWM79613.1"/>
    </source>
</evidence>
<evidence type="ECO:0000256" key="1">
    <source>
        <dbReference type="SAM" id="MobiDB-lite"/>
    </source>
</evidence>